<reference evidence="2 3" key="1">
    <citation type="submission" date="2018-11" db="EMBL/GenBank/DDBJ databases">
        <title>Genome sequence of strain 7197.</title>
        <authorList>
            <person name="Gao J."/>
            <person name="Sun J."/>
        </authorList>
    </citation>
    <scope>NUCLEOTIDE SEQUENCE [LARGE SCALE GENOMIC DNA]</scope>
    <source>
        <strain evidence="2 3">7197</strain>
    </source>
</reference>
<dbReference type="EMBL" id="RQPI01000010">
    <property type="protein sequence ID" value="RQW10050.1"/>
    <property type="molecule type" value="Genomic_DNA"/>
</dbReference>
<organism evidence="2 3">
    <name type="scientific">Paenibacillus rhizophilus</name>
    <dbReference type="NCBI Taxonomy" id="1850366"/>
    <lineage>
        <taxon>Bacteria</taxon>
        <taxon>Bacillati</taxon>
        <taxon>Bacillota</taxon>
        <taxon>Bacilli</taxon>
        <taxon>Bacillales</taxon>
        <taxon>Paenibacillaceae</taxon>
        <taxon>Paenibacillus</taxon>
    </lineage>
</organism>
<proteinExistence type="predicted"/>
<feature type="transmembrane region" description="Helical" evidence="1">
    <location>
        <begin position="56"/>
        <end position="73"/>
    </location>
</feature>
<gene>
    <name evidence="2" type="ORF">EH198_16585</name>
</gene>
<keyword evidence="3" id="KW-1185">Reference proteome</keyword>
<dbReference type="RefSeq" id="WP_124696630.1">
    <property type="nucleotide sequence ID" value="NZ_JBHUFE010000036.1"/>
</dbReference>
<keyword evidence="1" id="KW-0812">Transmembrane</keyword>
<evidence type="ECO:0000256" key="1">
    <source>
        <dbReference type="SAM" id="Phobius"/>
    </source>
</evidence>
<sequence length="76" mass="8622">MTYFAYSVYGILGIFALRFVFWEIPMMCSSYWKGVLYAIGGISLLIGVSFLFTHYFLIGVMLTITAAIVLFCLRSL</sequence>
<feature type="transmembrane region" description="Helical" evidence="1">
    <location>
        <begin position="31"/>
        <end position="50"/>
    </location>
</feature>
<dbReference type="AlphaFoldDB" id="A0A3N9P3V8"/>
<keyword evidence="1" id="KW-0472">Membrane</keyword>
<comment type="caution">
    <text evidence="2">The sequence shown here is derived from an EMBL/GenBank/DDBJ whole genome shotgun (WGS) entry which is preliminary data.</text>
</comment>
<accession>A0A3N9P3V8</accession>
<evidence type="ECO:0000313" key="3">
    <source>
        <dbReference type="Proteomes" id="UP000282529"/>
    </source>
</evidence>
<keyword evidence="1" id="KW-1133">Transmembrane helix</keyword>
<protein>
    <submittedName>
        <fullName evidence="2">Uncharacterized protein</fullName>
    </submittedName>
</protein>
<name>A0A3N9P3V8_9BACL</name>
<evidence type="ECO:0000313" key="2">
    <source>
        <dbReference type="EMBL" id="RQW10050.1"/>
    </source>
</evidence>
<feature type="transmembrane region" description="Helical" evidence="1">
    <location>
        <begin position="6"/>
        <end position="24"/>
    </location>
</feature>
<dbReference type="Proteomes" id="UP000282529">
    <property type="component" value="Unassembled WGS sequence"/>
</dbReference>